<dbReference type="AlphaFoldDB" id="A0A9D1NDL5"/>
<evidence type="ECO:0000313" key="2">
    <source>
        <dbReference type="EMBL" id="HIV01169.1"/>
    </source>
</evidence>
<reference evidence="2" key="2">
    <citation type="journal article" date="2021" name="PeerJ">
        <title>Extensive microbial diversity within the chicken gut microbiome revealed by metagenomics and culture.</title>
        <authorList>
            <person name="Gilroy R."/>
            <person name="Ravi A."/>
            <person name="Getino M."/>
            <person name="Pursley I."/>
            <person name="Horton D.L."/>
            <person name="Alikhan N.F."/>
            <person name="Baker D."/>
            <person name="Gharbi K."/>
            <person name="Hall N."/>
            <person name="Watson M."/>
            <person name="Adriaenssens E.M."/>
            <person name="Foster-Nyarko E."/>
            <person name="Jarju S."/>
            <person name="Secka A."/>
            <person name="Antonio M."/>
            <person name="Oren A."/>
            <person name="Chaudhuri R.R."/>
            <person name="La Ragione R."/>
            <person name="Hildebrand F."/>
            <person name="Pallen M.J."/>
        </authorList>
    </citation>
    <scope>NUCLEOTIDE SEQUENCE</scope>
    <source>
        <strain evidence="2">CHK186-9395</strain>
    </source>
</reference>
<dbReference type="SUPFAM" id="SSF88659">
    <property type="entry name" value="Sigma3 and sigma4 domains of RNA polymerase sigma factors"/>
    <property type="match status" value="1"/>
</dbReference>
<dbReference type="Gene3D" id="1.10.10.10">
    <property type="entry name" value="Winged helix-like DNA-binding domain superfamily/Winged helix DNA-binding domain"/>
    <property type="match status" value="1"/>
</dbReference>
<sequence length="179" mass="20713">MKSWIKTIFMIYRHLPRIIDSIDKVFQARALNGGVMSGSAISYNNVYNLSENLLKLTERKNALINLKVLTDSIIKGIDKKLAKILILRYIDGFNFKMLAEHFNISERTAYRRIDEALTMASMALEGLGYDKEKIEKEYKEEAWLFDISNESDATDYIKIDSSYLNSIIRTYKKLSYSAN</sequence>
<feature type="domain" description="RNA polymerase sigma-70 ECF-like HTH" evidence="1">
    <location>
        <begin position="59"/>
        <end position="114"/>
    </location>
</feature>
<dbReference type="InterPro" id="IPR053812">
    <property type="entry name" value="HTH_Sigma70_ECF-like"/>
</dbReference>
<organism evidence="2 3">
    <name type="scientific">Candidatus Caccopulliclostridium gallistercoris</name>
    <dbReference type="NCBI Taxonomy" id="2840719"/>
    <lineage>
        <taxon>Bacteria</taxon>
        <taxon>Bacillati</taxon>
        <taxon>Bacillota</taxon>
        <taxon>Clostridia</taxon>
        <taxon>Candidatus Caccopulliclostridium</taxon>
    </lineage>
</organism>
<reference evidence="2" key="1">
    <citation type="submission" date="2020-10" db="EMBL/GenBank/DDBJ databases">
        <authorList>
            <person name="Gilroy R."/>
        </authorList>
    </citation>
    <scope>NUCLEOTIDE SEQUENCE</scope>
    <source>
        <strain evidence="2">CHK186-9395</strain>
    </source>
</reference>
<name>A0A9D1NDL5_9FIRM</name>
<dbReference type="InterPro" id="IPR036388">
    <property type="entry name" value="WH-like_DNA-bd_sf"/>
</dbReference>
<dbReference type="EMBL" id="DVOJ01000005">
    <property type="protein sequence ID" value="HIV01169.1"/>
    <property type="molecule type" value="Genomic_DNA"/>
</dbReference>
<gene>
    <name evidence="2" type="ORF">IAA62_01265</name>
</gene>
<accession>A0A9D1NDL5</accession>
<evidence type="ECO:0000313" key="3">
    <source>
        <dbReference type="Proteomes" id="UP000886861"/>
    </source>
</evidence>
<dbReference type="Pfam" id="PF07638">
    <property type="entry name" value="Sigma70_ECF"/>
    <property type="match status" value="1"/>
</dbReference>
<dbReference type="InterPro" id="IPR013324">
    <property type="entry name" value="RNA_pol_sigma_r3/r4-like"/>
</dbReference>
<evidence type="ECO:0000259" key="1">
    <source>
        <dbReference type="Pfam" id="PF07638"/>
    </source>
</evidence>
<protein>
    <recommendedName>
        <fullName evidence="1">RNA polymerase sigma-70 ECF-like HTH domain-containing protein</fullName>
    </recommendedName>
</protein>
<comment type="caution">
    <text evidence="2">The sequence shown here is derived from an EMBL/GenBank/DDBJ whole genome shotgun (WGS) entry which is preliminary data.</text>
</comment>
<dbReference type="Proteomes" id="UP000886861">
    <property type="component" value="Unassembled WGS sequence"/>
</dbReference>
<proteinExistence type="predicted"/>